<organism evidence="1 2">
    <name type="scientific">Faecalibacterium langellae</name>
    <dbReference type="NCBI Taxonomy" id="3435293"/>
    <lineage>
        <taxon>Bacteria</taxon>
        <taxon>Bacillati</taxon>
        <taxon>Bacillota</taxon>
        <taxon>Clostridia</taxon>
        <taxon>Eubacteriales</taxon>
        <taxon>Oscillospiraceae</taxon>
        <taxon>Faecalibacterium</taxon>
    </lineage>
</organism>
<dbReference type="EMBL" id="NMTR01000014">
    <property type="protein sequence ID" value="PDX61415.1"/>
    <property type="molecule type" value="Genomic_DNA"/>
</dbReference>
<sequence length="291" mass="31433">MINLSYKQQIAFNSLSIILGNALYALTVVLFLVPSGLITGGATGIALAVNKAVGLPVSGVLFVINITMLVLGWIVLGRRFAVTTVASTILSPMFLALWERVFAGFVLTDDLVLNTIFAGFGVGISLGITIRAGASTGGMDIPPLVLNKYFHIPVSASMLVFDLLILCLQAAFSPLQQCLYGIVLVIVYTIVLDKVLIFGTTRTEVKIISKYSDEIREAILSQLDRGVTVLHGEGGFRHDPEQVLLSIISNRQLPKLEKLAHAIDPACFMIVSHVTEVSGRGFSLEKDYQNP</sequence>
<proteinExistence type="predicted"/>
<accession>A0ACC9D035</accession>
<comment type="caution">
    <text evidence="1">The sequence shown here is derived from an EMBL/GenBank/DDBJ whole genome shotgun (WGS) entry which is preliminary data.</text>
</comment>
<gene>
    <name evidence="1" type="ORF">CGS49_05275</name>
</gene>
<dbReference type="Proteomes" id="UP000220959">
    <property type="component" value="Unassembled WGS sequence"/>
</dbReference>
<name>A0ACC9D035_9FIRM</name>
<keyword evidence="2" id="KW-1185">Reference proteome</keyword>
<evidence type="ECO:0000313" key="2">
    <source>
        <dbReference type="Proteomes" id="UP000220959"/>
    </source>
</evidence>
<protein>
    <submittedName>
        <fullName evidence="1">Uncharacterized protein</fullName>
    </submittedName>
</protein>
<reference evidence="1 2" key="1">
    <citation type="journal article" date="2017" name="Front. Microbiol.">
        <title>New Insights into the Diversity of the Genus Faecalibacterium.</title>
        <authorList>
            <person name="Benevides L."/>
            <person name="Burman S."/>
            <person name="Martin R."/>
            <person name="Robert V."/>
            <person name="Thomas M."/>
            <person name="Miquel S."/>
            <person name="Chain F."/>
            <person name="Sokol H."/>
            <person name="Bermudez-Humaran L.G."/>
            <person name="Morrison M."/>
            <person name="Langella P."/>
            <person name="Azevedo V.A."/>
            <person name="Chatel J.M."/>
            <person name="Soares S."/>
        </authorList>
    </citation>
    <scope>NUCLEOTIDE SEQUENCE [LARGE SCALE GENOMIC DNA]</scope>
    <source>
        <strain evidence="2">CNCM I-4541</strain>
    </source>
</reference>
<evidence type="ECO:0000313" key="1">
    <source>
        <dbReference type="EMBL" id="PDX61415.1"/>
    </source>
</evidence>